<proteinExistence type="predicted"/>
<evidence type="ECO:0000313" key="2">
    <source>
        <dbReference type="Proteomes" id="UP000193560"/>
    </source>
</evidence>
<dbReference type="Proteomes" id="UP000193560">
    <property type="component" value="Unassembled WGS sequence"/>
</dbReference>
<sequence length="55" mass="6314">MTVVQIRYQQTTSLLLNNSLVPRYRIYHGKSPSNVMVGLLRASYSSNDNLHYTNV</sequence>
<name>A0A1X2J3C6_9FUNG</name>
<comment type="caution">
    <text evidence="1">The sequence shown here is derived from an EMBL/GenBank/DDBJ whole genome shotgun (WGS) entry which is preliminary data.</text>
</comment>
<organism evidence="1 2">
    <name type="scientific">Absidia repens</name>
    <dbReference type="NCBI Taxonomy" id="90262"/>
    <lineage>
        <taxon>Eukaryota</taxon>
        <taxon>Fungi</taxon>
        <taxon>Fungi incertae sedis</taxon>
        <taxon>Mucoromycota</taxon>
        <taxon>Mucoromycotina</taxon>
        <taxon>Mucoromycetes</taxon>
        <taxon>Mucorales</taxon>
        <taxon>Cunninghamellaceae</taxon>
        <taxon>Absidia</taxon>
    </lineage>
</organism>
<keyword evidence="2" id="KW-1185">Reference proteome</keyword>
<protein>
    <submittedName>
        <fullName evidence="1">Uncharacterized protein</fullName>
    </submittedName>
</protein>
<accession>A0A1X2J3C6</accession>
<evidence type="ECO:0000313" key="1">
    <source>
        <dbReference type="EMBL" id="ORZ25744.1"/>
    </source>
</evidence>
<reference evidence="1 2" key="1">
    <citation type="submission" date="2016-07" db="EMBL/GenBank/DDBJ databases">
        <title>Pervasive Adenine N6-methylation of Active Genes in Fungi.</title>
        <authorList>
            <consortium name="DOE Joint Genome Institute"/>
            <person name="Mondo S.J."/>
            <person name="Dannebaum R.O."/>
            <person name="Kuo R.C."/>
            <person name="Labutti K."/>
            <person name="Haridas S."/>
            <person name="Kuo A."/>
            <person name="Salamov A."/>
            <person name="Ahrendt S.R."/>
            <person name="Lipzen A."/>
            <person name="Sullivan W."/>
            <person name="Andreopoulos W.B."/>
            <person name="Clum A."/>
            <person name="Lindquist E."/>
            <person name="Daum C."/>
            <person name="Ramamoorthy G.K."/>
            <person name="Gryganskyi A."/>
            <person name="Culley D."/>
            <person name="Magnuson J.K."/>
            <person name="James T.Y."/>
            <person name="O'Malley M.A."/>
            <person name="Stajich J.E."/>
            <person name="Spatafora J.W."/>
            <person name="Visel A."/>
            <person name="Grigoriev I.V."/>
        </authorList>
    </citation>
    <scope>NUCLEOTIDE SEQUENCE [LARGE SCALE GENOMIC DNA]</scope>
    <source>
        <strain evidence="1 2">NRRL 1336</strain>
    </source>
</reference>
<dbReference type="EMBL" id="MCGE01000001">
    <property type="protein sequence ID" value="ORZ25744.1"/>
    <property type="molecule type" value="Genomic_DNA"/>
</dbReference>
<gene>
    <name evidence="1" type="ORF">BCR42DRAFT_431388</name>
</gene>
<dbReference type="AlphaFoldDB" id="A0A1X2J3C6"/>